<gene>
    <name evidence="1" type="ORF">DID88_001178</name>
</gene>
<dbReference type="OrthoDB" id="303107at2759"/>
<dbReference type="AlphaFoldDB" id="A0A395IY37"/>
<reference evidence="1 2" key="1">
    <citation type="submission" date="2018-06" db="EMBL/GenBank/DDBJ databases">
        <title>Genome Sequence of the Brown Rot Fungal Pathogen Monilinia fructigena.</title>
        <authorList>
            <person name="Landi L."/>
            <person name="De Miccolis Angelini R.M."/>
            <person name="Pollastro S."/>
            <person name="Abate D."/>
            <person name="Faretra F."/>
            <person name="Romanazzi G."/>
        </authorList>
    </citation>
    <scope>NUCLEOTIDE SEQUENCE [LARGE SCALE GENOMIC DNA]</scope>
    <source>
        <strain evidence="1 2">Mfrg269</strain>
    </source>
</reference>
<dbReference type="EMBL" id="QKRW01000011">
    <property type="protein sequence ID" value="RAL65071.1"/>
    <property type="molecule type" value="Genomic_DNA"/>
</dbReference>
<protein>
    <submittedName>
        <fullName evidence="1">Uncharacterized protein</fullName>
    </submittedName>
</protein>
<evidence type="ECO:0000313" key="1">
    <source>
        <dbReference type="EMBL" id="RAL65071.1"/>
    </source>
</evidence>
<keyword evidence="2" id="KW-1185">Reference proteome</keyword>
<name>A0A395IY37_9HELO</name>
<organism evidence="1 2">
    <name type="scientific">Monilinia fructigena</name>
    <dbReference type="NCBI Taxonomy" id="38457"/>
    <lineage>
        <taxon>Eukaryota</taxon>
        <taxon>Fungi</taxon>
        <taxon>Dikarya</taxon>
        <taxon>Ascomycota</taxon>
        <taxon>Pezizomycotina</taxon>
        <taxon>Leotiomycetes</taxon>
        <taxon>Helotiales</taxon>
        <taxon>Sclerotiniaceae</taxon>
        <taxon>Monilinia</taxon>
    </lineage>
</organism>
<sequence>MVSARKRGRQEMEAIEVPKEPSMIDRLRICGNLQILHNGFSFLAKVSKSTRTSELRNLRWNVRKHTQLFCRDRPCFIKNLSPLTEDSPPERNPFGTEEEPAKFAEFDAFTKIRVLQQLTQWAMISPERIRERMERPRISTNLLAH</sequence>
<proteinExistence type="predicted"/>
<accession>A0A395IY37</accession>
<dbReference type="Proteomes" id="UP000249056">
    <property type="component" value="Unassembled WGS sequence"/>
</dbReference>
<comment type="caution">
    <text evidence="1">The sequence shown here is derived from an EMBL/GenBank/DDBJ whole genome shotgun (WGS) entry which is preliminary data.</text>
</comment>
<evidence type="ECO:0000313" key="2">
    <source>
        <dbReference type="Proteomes" id="UP000249056"/>
    </source>
</evidence>